<dbReference type="InterPro" id="IPR052394">
    <property type="entry name" value="LRR-containing"/>
</dbReference>
<organism evidence="1 2">
    <name type="scientific">Trypanosoma brucei gambiense (strain MHOM/CI/86/DAL972)</name>
    <dbReference type="NCBI Taxonomy" id="679716"/>
    <lineage>
        <taxon>Eukaryota</taxon>
        <taxon>Discoba</taxon>
        <taxon>Euglenozoa</taxon>
        <taxon>Kinetoplastea</taxon>
        <taxon>Metakinetoplastina</taxon>
        <taxon>Trypanosomatida</taxon>
        <taxon>Trypanosomatidae</taxon>
        <taxon>Trypanosoma</taxon>
    </lineage>
</organism>
<dbReference type="VEuPathDB" id="TriTrypDB:Tbg972.10.11700"/>
<dbReference type="PANTHER" id="PTHR24114:SF2">
    <property type="entry name" value="F-BOX DOMAIN-CONTAINING PROTEIN-RELATED"/>
    <property type="match status" value="1"/>
</dbReference>
<evidence type="ECO:0000313" key="2">
    <source>
        <dbReference type="Proteomes" id="UP000002316"/>
    </source>
</evidence>
<protein>
    <recommendedName>
        <fullName evidence="3">Paraflagellar rod component</fullName>
    </recommendedName>
</protein>
<dbReference type="InterPro" id="IPR001611">
    <property type="entry name" value="Leu-rich_rpt"/>
</dbReference>
<dbReference type="OrthoDB" id="120976at2759"/>
<dbReference type="SUPFAM" id="SSF52047">
    <property type="entry name" value="RNI-like"/>
    <property type="match status" value="4"/>
</dbReference>
<dbReference type="PANTHER" id="PTHR24114">
    <property type="entry name" value="LEUCINE RICH REPEAT FAMILY PROTEIN"/>
    <property type="match status" value="1"/>
</dbReference>
<dbReference type="AlphaFoldDB" id="D0A481"/>
<gene>
    <name evidence="1" type="ORF">TbgDal_X11700</name>
</gene>
<dbReference type="Proteomes" id="UP000002316">
    <property type="component" value="Chromosome 10"/>
</dbReference>
<reference evidence="2" key="1">
    <citation type="journal article" date="2010" name="PLoS Negl. Trop. Dis.">
        <title>The genome sequence of Trypanosoma brucei gambiense, causative agent of chronic human african trypanosomiasis.</title>
        <authorList>
            <person name="Jackson A.P."/>
            <person name="Sanders M."/>
            <person name="Berry A."/>
            <person name="McQuillan J."/>
            <person name="Aslett M.A."/>
            <person name="Quail M.A."/>
            <person name="Chukualim B."/>
            <person name="Capewell P."/>
            <person name="MacLeod A."/>
            <person name="Melville S.E."/>
            <person name="Gibson W."/>
            <person name="Barry J.D."/>
            <person name="Berriman M."/>
            <person name="Hertz-Fowler C."/>
        </authorList>
    </citation>
    <scope>NUCLEOTIDE SEQUENCE [LARGE SCALE GENOMIC DNA]</scope>
    <source>
        <strain evidence="2">MHOM/CI/86/DAL972</strain>
    </source>
</reference>
<sequence>MEKTQPFNDLICQVARVGVTNVQWCGEKMNDSQLDTLISAMELSPVRIENINLSKNEITSAGASLLCTYIKKNSNIKEVYLNENLIDDAGAREFISIFNNQVHPTIFDVSGNQCSSAVVNNLALLAKQDQHSKEIHQSLLAGEAEELDISGMNINKIDPRLLTFFILDTHALRSLIVSGCAAGDAGATLIGDLLKNSAVSHVDLSDNDISDAGVSQFIERADLLHHPTITSISFSKNIRISNYGMQQMSKTLFNTNDVITSFDVSDTSVTSSVRSTIAHECELNKEPSCLKRAVAAIRTNDPSCTSVNLQWERLTQTAARFVAPVLKLNTIMLELNLGNTSAGDKGAELLAAALQQNKTLRILGLANNNITSRGAKVLFQRLHQQGVLEELNLANNRIDDEAETSILNTLQLNPTIKVLNLVNNLLSGDCMSEIDELILLNQAPKTVQTIVSDIENRPASVTKVALSGKTGEEYCNDTSVRILCNALVLNKVVTTVDLSKNVVGDIGVTYLCEMLMTNSTIVELNLESNSITDRGAQRLAHALRTNASLQHLNLSNNSITDVGAGDFVDTLRFNYALTSILFEKTTVTSDLRTKIAEAADMNKEPRGFKDVMYMLRDGSIKTPKLDLARKNCPRPITDESVNTLCVQLRGISVVRELILSGNSVGTEGCKSIGKLLAHEGSGICHIDLSLNPVDDEGLGELAKGLLSKNCVLQILNLRGTEVTSTGIINLTNTVKANATLREVIVPERVSADVFCRMNQELMVNAQPKSLKPLLTSINENEVIPLLVFKDPVLPFTDAACHLLCAAIVNNEHITSVDMSNNKLTSDSVPFIAEALSSCPKITSVNLSHNEIDETGGYELVKCLAENDYVTTLSLEGNPIPEEVIFKLNELLHLNRGSIDLKKILLKHRKGRLADKTINLNSKGKQYKLNDEDVRLLCEVMVECGSIRAVDLGMNMITDVGCEMIADALLQAPRIEAIYLDYNPIGEIGGEALYNVLKVNHQIHTLLLEGTNVPEEIWEEILSLLRVNETANHERIDMRAIRLEEVNDETQFRSTDYAISQEQKVGIDAFKAYESSVRALVKE</sequence>
<proteinExistence type="predicted"/>
<evidence type="ECO:0000313" key="1">
    <source>
        <dbReference type="EMBL" id="CBH16075.1"/>
    </source>
</evidence>
<evidence type="ECO:0008006" key="3">
    <source>
        <dbReference type="Google" id="ProtNLM"/>
    </source>
</evidence>
<dbReference type="RefSeq" id="XP_011778339.1">
    <property type="nucleotide sequence ID" value="XM_011780037.1"/>
</dbReference>
<dbReference type="InterPro" id="IPR032675">
    <property type="entry name" value="LRR_dom_sf"/>
</dbReference>
<dbReference type="PROSITE" id="PS51450">
    <property type="entry name" value="LRR"/>
    <property type="match status" value="1"/>
</dbReference>
<dbReference type="GeneID" id="23864352"/>
<dbReference type="KEGG" id="tbg:TbgDal_X11700"/>
<dbReference type="SMART" id="SM00368">
    <property type="entry name" value="LRR_RI"/>
    <property type="match status" value="16"/>
</dbReference>
<dbReference type="Gene3D" id="3.80.10.10">
    <property type="entry name" value="Ribonuclease Inhibitor"/>
    <property type="match status" value="7"/>
</dbReference>
<dbReference type="Pfam" id="PF13516">
    <property type="entry name" value="LRR_6"/>
    <property type="match status" value="10"/>
</dbReference>
<accession>D0A481</accession>
<name>D0A481_TRYB9</name>
<dbReference type="EMBL" id="FN554973">
    <property type="protein sequence ID" value="CBH16075.1"/>
    <property type="molecule type" value="Genomic_DNA"/>
</dbReference>